<gene>
    <name evidence="2" type="ORF">GL50803_0017126</name>
</gene>
<dbReference type="InterPro" id="IPR006568">
    <property type="entry name" value="PSP_pro-rich"/>
</dbReference>
<protein>
    <submittedName>
        <fullName evidence="2">PSP domain-containing protein</fullName>
    </submittedName>
</protein>
<dbReference type="SMART" id="SM00581">
    <property type="entry name" value="PSP"/>
    <property type="match status" value="1"/>
</dbReference>
<feature type="compositionally biased region" description="Basic and acidic residues" evidence="1">
    <location>
        <begin position="1"/>
        <end position="11"/>
    </location>
</feature>
<dbReference type="STRING" id="184922.A8B446"/>
<accession>A8B446</accession>
<dbReference type="Pfam" id="PF04046">
    <property type="entry name" value="PSP"/>
    <property type="match status" value="1"/>
</dbReference>
<dbReference type="GeneID" id="5702450"/>
<evidence type="ECO:0000313" key="3">
    <source>
        <dbReference type="Proteomes" id="UP000001548"/>
    </source>
</evidence>
<dbReference type="OMA" id="PNDPPPW"/>
<proteinExistence type="predicted"/>
<organism evidence="2 3">
    <name type="scientific">Giardia intestinalis (strain ATCC 50803 / WB clone C6)</name>
    <name type="common">Giardia lamblia</name>
    <dbReference type="NCBI Taxonomy" id="184922"/>
    <lineage>
        <taxon>Eukaryota</taxon>
        <taxon>Metamonada</taxon>
        <taxon>Diplomonadida</taxon>
        <taxon>Hexamitidae</taxon>
        <taxon>Giardiinae</taxon>
        <taxon>Giardia</taxon>
    </lineage>
</organism>
<dbReference type="VEuPathDB" id="GiardiaDB:GL50803_17126"/>
<feature type="region of interest" description="Disordered" evidence="1">
    <location>
        <begin position="1"/>
        <end position="27"/>
    </location>
</feature>
<evidence type="ECO:0000313" key="2">
    <source>
        <dbReference type="EMBL" id="KAE8303604.1"/>
    </source>
</evidence>
<reference evidence="2 3" key="1">
    <citation type="journal article" date="2007" name="Science">
        <title>Genomic minimalism in the early diverging intestinal parasite Giardia lamblia.</title>
        <authorList>
            <person name="Morrison H.G."/>
            <person name="McArthur A.G."/>
            <person name="Gillin F.D."/>
            <person name="Aley S.B."/>
            <person name="Adam R.D."/>
            <person name="Olsen G.J."/>
            <person name="Best A.A."/>
            <person name="Cande W.Z."/>
            <person name="Chen F."/>
            <person name="Cipriano M.J."/>
            <person name="Davids B.J."/>
            <person name="Dawson S.C."/>
            <person name="Elmendorf H.G."/>
            <person name="Hehl A.B."/>
            <person name="Holder M.E."/>
            <person name="Huse S.M."/>
            <person name="Kim U.U."/>
            <person name="Lasek-Nesselquist E."/>
            <person name="Manning G."/>
            <person name="Nigam A."/>
            <person name="Nixon J.E."/>
            <person name="Palm D."/>
            <person name="Passamaneck N.E."/>
            <person name="Prabhu A."/>
            <person name="Reich C.I."/>
            <person name="Reiner D.S."/>
            <person name="Samuelson J."/>
            <person name="Svard S.G."/>
            <person name="Sogin M.L."/>
        </authorList>
    </citation>
    <scope>NUCLEOTIDE SEQUENCE [LARGE SCALE GENOMIC DNA]</scope>
    <source>
        <strain evidence="2 3">WB C6</strain>
    </source>
</reference>
<dbReference type="KEGG" id="gla:GL50803_0017126"/>
<feature type="compositionally biased region" description="Basic and acidic residues" evidence="1">
    <location>
        <begin position="18"/>
        <end position="27"/>
    </location>
</feature>
<comment type="caution">
    <text evidence="2">The sequence shown here is derived from an EMBL/GenBank/DDBJ whole genome shotgun (WGS) entry which is preliminary data.</text>
</comment>
<keyword evidence="3" id="KW-1185">Reference proteome</keyword>
<name>A8B446_GIAIC</name>
<dbReference type="PANTHER" id="PTHR12785:SF6">
    <property type="entry name" value="SPLICING FACTOR 3B SUBUNIT 2"/>
    <property type="match status" value="1"/>
</dbReference>
<evidence type="ECO:0000256" key="1">
    <source>
        <dbReference type="SAM" id="MobiDB-lite"/>
    </source>
</evidence>
<dbReference type="EMBL" id="AACB03000002">
    <property type="protein sequence ID" value="KAE8303604.1"/>
    <property type="molecule type" value="Genomic_DNA"/>
</dbReference>
<dbReference type="RefSeq" id="XP_001709486.1">
    <property type="nucleotide sequence ID" value="XM_001709434.1"/>
</dbReference>
<dbReference type="HOGENOM" id="CLU_901501_0_0_1"/>
<dbReference type="PANTHER" id="PTHR12785">
    <property type="entry name" value="SPLICING FACTOR 3B"/>
    <property type="match status" value="1"/>
</dbReference>
<dbReference type="AlphaFoldDB" id="A8B446"/>
<sequence>MGRRSHSDRNLLKHKRRAEKDSNGNGLEHDAITIDAAIEKPSIRAVCKEMAPADSESTLKYALAELIRKPASQEGCANSSFTSITQSKFARTLTLEHETTRASVKREQRECLGYVKCTYSRRNVAAITADDLTAADPMLNVIHILHHNCVPVPVHWRLRNGRFLSEHVPKYTVASKHQNVYQIPLFAAKLYNPKDIYARFQRSSRESKQYSASQTVVITYEHRTNWVTIPLLSHGDLYQEARSSIIGRSAYSPGTMSDELREALNMQPNDPPPWLARQSLLLKPSWLQDISIAALNVSAPKQETPLLRF</sequence>
<dbReference type="Proteomes" id="UP000001548">
    <property type="component" value="Unassembled WGS sequence"/>
</dbReference>
<dbReference type="InterPro" id="IPR052584">
    <property type="entry name" value="U2_snRNP_Complex_Component"/>
</dbReference>